<keyword evidence="2" id="KW-1185">Reference proteome</keyword>
<protein>
    <submittedName>
        <fullName evidence="1">Uncharacterized protein</fullName>
    </submittedName>
</protein>
<reference evidence="1 2" key="1">
    <citation type="submission" date="2020-06" db="EMBL/GenBank/DDBJ databases">
        <title>NJ-3-1, isolated from saline soil.</title>
        <authorList>
            <person name="Cui H.L."/>
            <person name="Shi X."/>
        </authorList>
    </citation>
    <scope>NUCLEOTIDE SEQUENCE [LARGE SCALE GENOMIC DNA]</scope>
    <source>
        <strain evidence="1 2">NJ-3-1</strain>
    </source>
</reference>
<dbReference type="GeneID" id="56037810"/>
<sequence length="215" mass="25322">MKLPGAEETVNDDILALIDEITEDQDKLIRFTIKPPKKDESVTVDVTYAFNSEGRDIYALLTPGVFRRTKYRTRQALHNNMLDGLEAEILDCGNLEDDDRKRWFNRITAQQDPIEHVYVFVKTTDDGRYKDRWEYYRGESEDEIREREDLPRPAEDEKWVYHCLGNITELRKTAGEYSFNLRQFCGSIPMELRWMTGDEELQELRKRASEGGTDR</sequence>
<proteinExistence type="predicted"/>
<name>A0A7D5Q9W3_9EURY</name>
<dbReference type="RefSeq" id="WP_179268641.1">
    <property type="nucleotide sequence ID" value="NZ_CP058579.1"/>
</dbReference>
<dbReference type="KEGG" id="halu:HUG12_10085"/>
<dbReference type="OrthoDB" id="386524at2157"/>
<dbReference type="Proteomes" id="UP000509626">
    <property type="component" value="Chromosome"/>
</dbReference>
<organism evidence="1 2">
    <name type="scientific">Halorarum salinum</name>
    <dbReference type="NCBI Taxonomy" id="2743089"/>
    <lineage>
        <taxon>Archaea</taxon>
        <taxon>Methanobacteriati</taxon>
        <taxon>Methanobacteriota</taxon>
        <taxon>Stenosarchaea group</taxon>
        <taxon>Halobacteria</taxon>
        <taxon>Halobacteriales</taxon>
        <taxon>Haloferacaceae</taxon>
        <taxon>Halorarum</taxon>
    </lineage>
</organism>
<evidence type="ECO:0000313" key="1">
    <source>
        <dbReference type="EMBL" id="QLG62056.1"/>
    </source>
</evidence>
<dbReference type="AlphaFoldDB" id="A0A7D5Q9W3"/>
<gene>
    <name evidence="1" type="ORF">HUG12_10085</name>
</gene>
<dbReference type="EMBL" id="CP058579">
    <property type="protein sequence ID" value="QLG62056.1"/>
    <property type="molecule type" value="Genomic_DNA"/>
</dbReference>
<accession>A0A7D5Q9W3</accession>
<evidence type="ECO:0000313" key="2">
    <source>
        <dbReference type="Proteomes" id="UP000509626"/>
    </source>
</evidence>